<sequence>MELNRGVTFPMYIVDAFASEALTGNPAVVCVTELNTELSDVIMQRIAAEMNQTTTAFVRRSTNPITGNTCLPSVESEFILRWFTPTTEIPLCGHATLATSAVIFEIYKNLFNEIKFQTESGIHTARLKDGFIELDFPINLATPLSPVEQADIQPLLEVCTAIAGADSIVAVRLSQELRYLLVHLSDGVDLANLEVDPNRLLAAGPQTINLNGVILTVRGGPSHGTESGSSYDFCTRFFSPWRAIPEDPVCGSAHTVLAPYWTEVLGKAVNRARMVSKRGGDLLLNIRENGRIGIAGTYVSTLRLGIKFGQRTVIACSGPISKMEQLKEVTFPVYMVDAFASEALTGNPAVVCVLEPDTELSSATMQHIAAEMNQTTTAFIRPFTAPTLSLDNKTLPNNEFSLRWFTPTTETPLCGHATLASSAVIFEINRALHEINFNTKSGIHKAILKDGFIELDFPLNPGVALKPAAQADLQPLLDVCSAICGMNIVEVRHSPGTNYLLVRLDDRVDLANLVVDTNRLVAAEPKIFKITGVILTVRGPPQGALARADYDFISRYFEPWRGNPEDHVCGSAHTVSAPYWTEVLGKKVKKARMVSKRGGDLRLDIRENGRIGIAGTCKVILRGQLTVSAK</sequence>
<dbReference type="Gene3D" id="3.10.310.10">
    <property type="entry name" value="Diaminopimelate Epimerase, Chain A, domain 1"/>
    <property type="match status" value="4"/>
</dbReference>
<accession>A0A1W0XEV5</accession>
<dbReference type="AlphaFoldDB" id="A0A1W0XEV5"/>
<dbReference type="SUPFAM" id="SSF54506">
    <property type="entry name" value="Diaminopimelate epimerase-like"/>
    <property type="match status" value="2"/>
</dbReference>
<evidence type="ECO:0000256" key="1">
    <source>
        <dbReference type="ARBA" id="ARBA00008270"/>
    </source>
</evidence>
<comment type="caution">
    <text evidence="3">The sequence shown here is derived from an EMBL/GenBank/DDBJ whole genome shotgun (WGS) entry which is preliminary data.</text>
</comment>
<dbReference type="NCBIfam" id="TIGR00654">
    <property type="entry name" value="PhzF_family"/>
    <property type="match status" value="2"/>
</dbReference>
<dbReference type="GO" id="GO:0005737">
    <property type="term" value="C:cytoplasm"/>
    <property type="evidence" value="ECO:0007669"/>
    <property type="project" value="TreeGrafter"/>
</dbReference>
<reference evidence="4" key="1">
    <citation type="submission" date="2017-01" db="EMBL/GenBank/DDBJ databases">
        <title>Comparative genomics of anhydrobiosis in the tardigrade Hypsibius dujardini.</title>
        <authorList>
            <person name="Yoshida Y."/>
            <person name="Koutsovoulos G."/>
            <person name="Laetsch D."/>
            <person name="Stevens L."/>
            <person name="Kumar S."/>
            <person name="Horikawa D."/>
            <person name="Ishino K."/>
            <person name="Komine S."/>
            <person name="Tomita M."/>
            <person name="Blaxter M."/>
            <person name="Arakawa K."/>
        </authorList>
    </citation>
    <scope>NUCLEOTIDE SEQUENCE [LARGE SCALE GENOMIC DNA]</scope>
    <source>
        <strain evidence="4">Z151</strain>
    </source>
</reference>
<dbReference type="GO" id="GO:0016853">
    <property type="term" value="F:isomerase activity"/>
    <property type="evidence" value="ECO:0007669"/>
    <property type="project" value="UniProtKB-KW"/>
</dbReference>
<name>A0A1W0XEV5_HYPEX</name>
<organism evidence="3 4">
    <name type="scientific">Hypsibius exemplaris</name>
    <name type="common">Freshwater tardigrade</name>
    <dbReference type="NCBI Taxonomy" id="2072580"/>
    <lineage>
        <taxon>Eukaryota</taxon>
        <taxon>Metazoa</taxon>
        <taxon>Ecdysozoa</taxon>
        <taxon>Tardigrada</taxon>
        <taxon>Eutardigrada</taxon>
        <taxon>Parachela</taxon>
        <taxon>Hypsibioidea</taxon>
        <taxon>Hypsibiidae</taxon>
        <taxon>Hypsibius</taxon>
    </lineage>
</organism>
<dbReference type="PANTHER" id="PTHR13774:SF17">
    <property type="entry name" value="PHENAZINE BIOSYNTHESIS-LIKE DOMAIN-CONTAINING PROTEIN"/>
    <property type="match status" value="1"/>
</dbReference>
<evidence type="ECO:0000313" key="3">
    <source>
        <dbReference type="EMBL" id="OQV26004.1"/>
    </source>
</evidence>
<keyword evidence="2" id="KW-0413">Isomerase</keyword>
<comment type="similarity">
    <text evidence="1">Belongs to the PhzF family.</text>
</comment>
<protein>
    <submittedName>
        <fullName evidence="3">Phenazine biosynthesis-like domain-containing protein</fullName>
    </submittedName>
</protein>
<evidence type="ECO:0000256" key="2">
    <source>
        <dbReference type="ARBA" id="ARBA00023235"/>
    </source>
</evidence>
<dbReference type="Pfam" id="PF02567">
    <property type="entry name" value="PhzC-PhzF"/>
    <property type="match status" value="2"/>
</dbReference>
<dbReference type="InterPro" id="IPR003719">
    <property type="entry name" value="Phenazine_PhzF-like"/>
</dbReference>
<dbReference type="OrthoDB" id="75169at2759"/>
<proteinExistence type="inferred from homology"/>
<dbReference type="Proteomes" id="UP000192578">
    <property type="component" value="Unassembled WGS sequence"/>
</dbReference>
<gene>
    <name evidence="3" type="ORF">BV898_00137</name>
</gene>
<dbReference type="PANTHER" id="PTHR13774">
    <property type="entry name" value="PHENAZINE BIOSYNTHESIS PROTEIN"/>
    <property type="match status" value="1"/>
</dbReference>
<evidence type="ECO:0000313" key="4">
    <source>
        <dbReference type="Proteomes" id="UP000192578"/>
    </source>
</evidence>
<dbReference type="EMBL" id="MTYJ01000001">
    <property type="protein sequence ID" value="OQV26004.1"/>
    <property type="molecule type" value="Genomic_DNA"/>
</dbReference>
<keyword evidence="4" id="KW-1185">Reference proteome</keyword>